<name>A0A2A9EY59_9MICO</name>
<dbReference type="OrthoDB" id="2987348at2"/>
<dbReference type="RefSeq" id="WP_098463805.1">
    <property type="nucleotide sequence ID" value="NZ_PDJJ01000001.1"/>
</dbReference>
<dbReference type="AlphaFoldDB" id="A0A2A9EY59"/>
<dbReference type="Gene3D" id="3.40.50.1820">
    <property type="entry name" value="alpha/beta hydrolase"/>
    <property type="match status" value="1"/>
</dbReference>
<dbReference type="SUPFAM" id="SSF53474">
    <property type="entry name" value="alpha/beta-Hydrolases"/>
    <property type="match status" value="1"/>
</dbReference>
<sequence length="242" mass="24917">MGTDATTRLVLLPGWCETGGVFERVVPLLPAAVTPLVVELAASDVADWSVRGLAARVAAALDARPGGRTVVLGTSSGAYVAQQLAVDRPDLVDGLVLVGAPVALRARPPFADEVDGLTDPISPARARASFEWFATRSPIPAAFLDARAAEAASLGARVWRDSLHGLVDAAPPLSTGTITAPTLVLSGADDTVVGASHTHLLAAIPGSRGVVYDDTGHLVLWERPERVAADVTRCVGQLAADA</sequence>
<proteinExistence type="predicted"/>
<dbReference type="GO" id="GO:0047372">
    <property type="term" value="F:monoacylglycerol lipase activity"/>
    <property type="evidence" value="ECO:0007669"/>
    <property type="project" value="TreeGrafter"/>
</dbReference>
<dbReference type="InterPro" id="IPR000073">
    <property type="entry name" value="AB_hydrolase_1"/>
</dbReference>
<dbReference type="PANTHER" id="PTHR43798">
    <property type="entry name" value="MONOACYLGLYCEROL LIPASE"/>
    <property type="match status" value="1"/>
</dbReference>
<dbReference type="EMBL" id="PDJJ01000001">
    <property type="protein sequence ID" value="PFG43451.1"/>
    <property type="molecule type" value="Genomic_DNA"/>
</dbReference>
<dbReference type="Pfam" id="PF12697">
    <property type="entry name" value="Abhydrolase_6"/>
    <property type="match status" value="1"/>
</dbReference>
<organism evidence="2 3">
    <name type="scientific">Isoptericola jiangsuensis</name>
    <dbReference type="NCBI Taxonomy" id="548579"/>
    <lineage>
        <taxon>Bacteria</taxon>
        <taxon>Bacillati</taxon>
        <taxon>Actinomycetota</taxon>
        <taxon>Actinomycetes</taxon>
        <taxon>Micrococcales</taxon>
        <taxon>Promicromonosporaceae</taxon>
        <taxon>Isoptericola</taxon>
    </lineage>
</organism>
<dbReference type="GO" id="GO:0016740">
    <property type="term" value="F:transferase activity"/>
    <property type="evidence" value="ECO:0007669"/>
    <property type="project" value="UniProtKB-KW"/>
</dbReference>
<evidence type="ECO:0000313" key="3">
    <source>
        <dbReference type="Proteomes" id="UP000224130"/>
    </source>
</evidence>
<protein>
    <submittedName>
        <fullName evidence="2">Rifampin ADP-ribosylating transferase</fullName>
    </submittedName>
</protein>
<gene>
    <name evidence="2" type="ORF">ATJ88_2148</name>
</gene>
<accession>A0A2A9EY59</accession>
<feature type="domain" description="AB hydrolase-1" evidence="1">
    <location>
        <begin position="9"/>
        <end position="229"/>
    </location>
</feature>
<dbReference type="Proteomes" id="UP000224130">
    <property type="component" value="Unassembled WGS sequence"/>
</dbReference>
<dbReference type="PANTHER" id="PTHR43798:SF5">
    <property type="entry name" value="MONOACYLGLYCEROL LIPASE ABHD6"/>
    <property type="match status" value="1"/>
</dbReference>
<dbReference type="GO" id="GO:0046464">
    <property type="term" value="P:acylglycerol catabolic process"/>
    <property type="evidence" value="ECO:0007669"/>
    <property type="project" value="TreeGrafter"/>
</dbReference>
<reference evidence="2 3" key="1">
    <citation type="submission" date="2017-10" db="EMBL/GenBank/DDBJ databases">
        <title>Sequencing the genomes of 1000 actinobacteria strains.</title>
        <authorList>
            <person name="Klenk H.-P."/>
        </authorList>
    </citation>
    <scope>NUCLEOTIDE SEQUENCE [LARGE SCALE GENOMIC DNA]</scope>
    <source>
        <strain evidence="2 3">DSM 21863</strain>
    </source>
</reference>
<dbReference type="PRINTS" id="PR00111">
    <property type="entry name" value="ABHYDROLASE"/>
</dbReference>
<evidence type="ECO:0000313" key="2">
    <source>
        <dbReference type="EMBL" id="PFG43451.1"/>
    </source>
</evidence>
<keyword evidence="2" id="KW-0808">Transferase</keyword>
<dbReference type="GO" id="GO:0016020">
    <property type="term" value="C:membrane"/>
    <property type="evidence" value="ECO:0007669"/>
    <property type="project" value="TreeGrafter"/>
</dbReference>
<evidence type="ECO:0000259" key="1">
    <source>
        <dbReference type="Pfam" id="PF12697"/>
    </source>
</evidence>
<dbReference type="InterPro" id="IPR050266">
    <property type="entry name" value="AB_hydrolase_sf"/>
</dbReference>
<comment type="caution">
    <text evidence="2">The sequence shown here is derived from an EMBL/GenBank/DDBJ whole genome shotgun (WGS) entry which is preliminary data.</text>
</comment>
<keyword evidence="3" id="KW-1185">Reference proteome</keyword>
<dbReference type="InterPro" id="IPR029058">
    <property type="entry name" value="AB_hydrolase_fold"/>
</dbReference>